<accession>A0A8H6Y9J6</accession>
<dbReference type="Proteomes" id="UP000623467">
    <property type="component" value="Unassembled WGS sequence"/>
</dbReference>
<sequence>MPGSDDLIPSSEASTALWRRRIGLKHLTTITISIGVIGSVAMVAALLLGLWLLVRMRRRRRDTSSHPAKSDVGLNTFPSKERPYPRNPQSDLRRLDVELDSEQSPVENSIRSPSNPISRPKTVLDGNRGGSSTTPAPSRKLSRQKMIPGGTIPPSELSRSPRQINTFEQNTSIPTAPIPAFTQPPSQVEPTPGTPASKPSVRRLPPIPQPPQAPKRSPSPTIIRPLPQPQPDSIIPRPRGSSLPGSRPRPNITVDVPPPTHHVTSASEDSAGPSSRFSVSPVSRSFSSRLPFAGSSPPSSKKFSSTTPTLLSQANRFGSLPNLVPLKSDNTGSFR</sequence>
<feature type="compositionally biased region" description="Low complexity" evidence="1">
    <location>
        <begin position="108"/>
        <end position="120"/>
    </location>
</feature>
<evidence type="ECO:0000256" key="1">
    <source>
        <dbReference type="SAM" id="MobiDB-lite"/>
    </source>
</evidence>
<dbReference type="EMBL" id="JACAZH010000011">
    <property type="protein sequence ID" value="KAF7354661.1"/>
    <property type="molecule type" value="Genomic_DNA"/>
</dbReference>
<feature type="region of interest" description="Disordered" evidence="1">
    <location>
        <begin position="173"/>
        <end position="335"/>
    </location>
</feature>
<proteinExistence type="predicted"/>
<comment type="caution">
    <text evidence="3">The sequence shown here is derived from an EMBL/GenBank/DDBJ whole genome shotgun (WGS) entry which is preliminary data.</text>
</comment>
<evidence type="ECO:0000313" key="3">
    <source>
        <dbReference type="EMBL" id="KAF7354661.1"/>
    </source>
</evidence>
<name>A0A8H6Y9J6_9AGAR</name>
<dbReference type="OrthoDB" id="3046890at2759"/>
<keyword evidence="2" id="KW-0472">Membrane</keyword>
<feature type="transmembrane region" description="Helical" evidence="2">
    <location>
        <begin position="30"/>
        <end position="54"/>
    </location>
</feature>
<feature type="compositionally biased region" description="Low complexity" evidence="1">
    <location>
        <begin position="295"/>
        <end position="312"/>
    </location>
</feature>
<gene>
    <name evidence="3" type="ORF">MSAN_01379800</name>
</gene>
<keyword evidence="2" id="KW-1133">Transmembrane helix</keyword>
<feature type="region of interest" description="Disordered" evidence="1">
    <location>
        <begin position="60"/>
        <end position="161"/>
    </location>
</feature>
<evidence type="ECO:0000313" key="4">
    <source>
        <dbReference type="Proteomes" id="UP000623467"/>
    </source>
</evidence>
<keyword evidence="2" id="KW-0812">Transmembrane</keyword>
<dbReference type="AlphaFoldDB" id="A0A8H6Y9J6"/>
<evidence type="ECO:0000256" key="2">
    <source>
        <dbReference type="SAM" id="Phobius"/>
    </source>
</evidence>
<reference evidence="3" key="1">
    <citation type="submission" date="2020-05" db="EMBL/GenBank/DDBJ databases">
        <title>Mycena genomes resolve the evolution of fungal bioluminescence.</title>
        <authorList>
            <person name="Tsai I.J."/>
        </authorList>
    </citation>
    <scope>NUCLEOTIDE SEQUENCE</scope>
    <source>
        <strain evidence="3">160909Yilan</strain>
    </source>
</reference>
<keyword evidence="4" id="KW-1185">Reference proteome</keyword>
<organism evidence="3 4">
    <name type="scientific">Mycena sanguinolenta</name>
    <dbReference type="NCBI Taxonomy" id="230812"/>
    <lineage>
        <taxon>Eukaryota</taxon>
        <taxon>Fungi</taxon>
        <taxon>Dikarya</taxon>
        <taxon>Basidiomycota</taxon>
        <taxon>Agaricomycotina</taxon>
        <taxon>Agaricomycetes</taxon>
        <taxon>Agaricomycetidae</taxon>
        <taxon>Agaricales</taxon>
        <taxon>Marasmiineae</taxon>
        <taxon>Mycenaceae</taxon>
        <taxon>Mycena</taxon>
    </lineage>
</organism>
<feature type="compositionally biased region" description="Low complexity" evidence="1">
    <location>
        <begin position="273"/>
        <end position="288"/>
    </location>
</feature>
<protein>
    <submittedName>
        <fullName evidence="3">Uncharacterized protein</fullName>
    </submittedName>
</protein>